<dbReference type="PROSITE" id="PS50853">
    <property type="entry name" value="FN3"/>
    <property type="match status" value="6"/>
</dbReference>
<name>A0ABM1SKB7_LIMPO</name>
<keyword evidence="4 13" id="KW-0812">Transmembrane</keyword>
<dbReference type="InterPro" id="IPR036179">
    <property type="entry name" value="Ig-like_dom_sf"/>
</dbReference>
<keyword evidence="11" id="KW-0325">Glycoprotein</keyword>
<evidence type="ECO:0000256" key="2">
    <source>
        <dbReference type="ARBA" id="ARBA00008921"/>
    </source>
</evidence>
<dbReference type="CDD" id="cd00096">
    <property type="entry name" value="Ig"/>
    <property type="match status" value="1"/>
</dbReference>
<dbReference type="InterPro" id="IPR007110">
    <property type="entry name" value="Ig-like_dom"/>
</dbReference>
<dbReference type="InterPro" id="IPR013783">
    <property type="entry name" value="Ig-like_fold"/>
</dbReference>
<dbReference type="Gene3D" id="2.60.40.10">
    <property type="entry name" value="Immunoglobulins"/>
    <property type="match status" value="10"/>
</dbReference>
<evidence type="ECO:0000256" key="1">
    <source>
        <dbReference type="ARBA" id="ARBA00004479"/>
    </source>
</evidence>
<dbReference type="InterPro" id="IPR003961">
    <property type="entry name" value="FN3_dom"/>
</dbReference>
<evidence type="ECO:0000256" key="10">
    <source>
        <dbReference type="ARBA" id="ARBA00023170"/>
    </source>
</evidence>
<keyword evidence="8 13" id="KW-0472">Membrane</keyword>
<evidence type="ECO:0000259" key="15">
    <source>
        <dbReference type="PROSITE" id="PS50853"/>
    </source>
</evidence>
<feature type="domain" description="Ig-like" evidence="14">
    <location>
        <begin position="59"/>
        <end position="153"/>
    </location>
</feature>
<feature type="compositionally biased region" description="Polar residues" evidence="12">
    <location>
        <begin position="447"/>
        <end position="460"/>
    </location>
</feature>
<dbReference type="PROSITE" id="PS01353">
    <property type="entry name" value="HEMATOPO_REC_L_F2"/>
    <property type="match status" value="1"/>
</dbReference>
<evidence type="ECO:0000313" key="17">
    <source>
        <dbReference type="RefSeq" id="XP_022244073.1"/>
    </source>
</evidence>
<feature type="domain" description="Ig-like" evidence="14">
    <location>
        <begin position="352"/>
        <end position="437"/>
    </location>
</feature>
<dbReference type="InterPro" id="IPR003598">
    <property type="entry name" value="Ig_sub2"/>
</dbReference>
<dbReference type="InterPro" id="IPR010560">
    <property type="entry name" value="Neogenin_C"/>
</dbReference>
<feature type="domain" description="Fibronectin type-III" evidence="15">
    <location>
        <begin position="871"/>
        <end position="968"/>
    </location>
</feature>
<comment type="similarity">
    <text evidence="3">Belongs to the immunoglobulin superfamily. DCC family.</text>
</comment>
<accession>A0ABM1SKB7</accession>
<evidence type="ECO:0000256" key="3">
    <source>
        <dbReference type="ARBA" id="ARBA00009588"/>
    </source>
</evidence>
<evidence type="ECO:0000313" key="16">
    <source>
        <dbReference type="Proteomes" id="UP000694941"/>
    </source>
</evidence>
<dbReference type="PANTHER" id="PTHR44170:SF54">
    <property type="entry name" value="FI24025P1"/>
    <property type="match status" value="1"/>
</dbReference>
<gene>
    <name evidence="17" type="primary">LOC106461410</name>
</gene>
<evidence type="ECO:0000256" key="4">
    <source>
        <dbReference type="ARBA" id="ARBA00022692"/>
    </source>
</evidence>
<comment type="subcellular location">
    <subcellularLocation>
        <location evidence="1">Membrane</location>
        <topology evidence="1">Single-pass type I membrane protein</topology>
    </subcellularLocation>
</comment>
<evidence type="ECO:0000256" key="8">
    <source>
        <dbReference type="ARBA" id="ARBA00023136"/>
    </source>
</evidence>
<feature type="domain" description="Fibronectin type-III" evidence="15">
    <location>
        <begin position="572"/>
        <end position="662"/>
    </location>
</feature>
<dbReference type="SMART" id="SM00409">
    <property type="entry name" value="IG"/>
    <property type="match status" value="4"/>
</dbReference>
<dbReference type="RefSeq" id="XP_022244073.1">
    <property type="nucleotide sequence ID" value="XM_022388365.1"/>
</dbReference>
<evidence type="ECO:0000259" key="14">
    <source>
        <dbReference type="PROSITE" id="PS50835"/>
    </source>
</evidence>
<keyword evidence="5" id="KW-0732">Signal</keyword>
<dbReference type="GeneID" id="106461410"/>
<dbReference type="PANTHER" id="PTHR44170">
    <property type="entry name" value="PROTEIN SIDEKICK"/>
    <property type="match status" value="1"/>
</dbReference>
<dbReference type="SMART" id="SM00060">
    <property type="entry name" value="FN3"/>
    <property type="match status" value="6"/>
</dbReference>
<keyword evidence="7 13" id="KW-1133">Transmembrane helix</keyword>
<evidence type="ECO:0000256" key="11">
    <source>
        <dbReference type="ARBA" id="ARBA00023180"/>
    </source>
</evidence>
<keyword evidence="9" id="KW-1015">Disulfide bond</keyword>
<dbReference type="InterPro" id="IPR036116">
    <property type="entry name" value="FN3_sf"/>
</dbReference>
<evidence type="ECO:0000256" key="12">
    <source>
        <dbReference type="SAM" id="MobiDB-lite"/>
    </source>
</evidence>
<comment type="similarity">
    <text evidence="2">Belongs to the type I cytokine receptor family. Type 2 subfamily.</text>
</comment>
<keyword evidence="16" id="KW-1185">Reference proteome</keyword>
<protein>
    <submittedName>
        <fullName evidence="17">Neogenin-like isoform X1</fullName>
    </submittedName>
</protein>
<dbReference type="CDD" id="cd00063">
    <property type="entry name" value="FN3"/>
    <property type="match status" value="6"/>
</dbReference>
<dbReference type="Pfam" id="PF00041">
    <property type="entry name" value="fn3"/>
    <property type="match status" value="6"/>
</dbReference>
<evidence type="ECO:0000256" key="5">
    <source>
        <dbReference type="ARBA" id="ARBA00022729"/>
    </source>
</evidence>
<feature type="domain" description="Ig-like" evidence="14">
    <location>
        <begin position="259"/>
        <end position="347"/>
    </location>
</feature>
<dbReference type="SUPFAM" id="SSF48726">
    <property type="entry name" value="Immunoglobulin"/>
    <property type="match status" value="4"/>
</dbReference>
<evidence type="ECO:0000256" key="9">
    <source>
        <dbReference type="ARBA" id="ARBA00023157"/>
    </source>
</evidence>
<reference evidence="17" key="1">
    <citation type="submission" date="2025-08" db="UniProtKB">
        <authorList>
            <consortium name="RefSeq"/>
        </authorList>
    </citation>
    <scope>IDENTIFICATION</scope>
    <source>
        <tissue evidence="17">Muscle</tissue>
    </source>
</reference>
<feature type="domain" description="Fibronectin type-III" evidence="15">
    <location>
        <begin position="768"/>
        <end position="861"/>
    </location>
</feature>
<dbReference type="Pfam" id="PF07679">
    <property type="entry name" value="I-set"/>
    <property type="match status" value="3"/>
</dbReference>
<keyword evidence="10" id="KW-0675">Receptor</keyword>
<organism evidence="16 17">
    <name type="scientific">Limulus polyphemus</name>
    <name type="common">Atlantic horseshoe crab</name>
    <dbReference type="NCBI Taxonomy" id="6850"/>
    <lineage>
        <taxon>Eukaryota</taxon>
        <taxon>Metazoa</taxon>
        <taxon>Ecdysozoa</taxon>
        <taxon>Arthropoda</taxon>
        <taxon>Chelicerata</taxon>
        <taxon>Merostomata</taxon>
        <taxon>Xiphosura</taxon>
        <taxon>Limulidae</taxon>
        <taxon>Limulus</taxon>
    </lineage>
</organism>
<feature type="region of interest" description="Disordered" evidence="12">
    <location>
        <begin position="1314"/>
        <end position="1377"/>
    </location>
</feature>
<proteinExistence type="inferred from homology"/>
<dbReference type="PROSITE" id="PS50835">
    <property type="entry name" value="IG_LIKE"/>
    <property type="match status" value="4"/>
</dbReference>
<feature type="domain" description="Fibronectin type-III" evidence="15">
    <location>
        <begin position="973"/>
        <end position="1070"/>
    </location>
</feature>
<feature type="region of interest" description="Disordered" evidence="12">
    <location>
        <begin position="447"/>
        <end position="470"/>
    </location>
</feature>
<keyword evidence="6" id="KW-0677">Repeat</keyword>
<sequence>MYMIPVRMLRLYMKCILEGTMALFHRKQRRTRSETLVRGVIVAALSTVILGDAADFTTFHFTVEPTDLVVVKDNPAVLNCGVEGNPTPNIQWKREGAVLNFIGDARKSVLQNGSLYFSSVHHTRTERPDEGVYQCVATIEHLGTIVSQSAKLQVASLLRFEEEPRDVVVFPGQTAYFLCTIQGIPPPDITWLKDEQPLVLDLTRMVILPSGALEIDLVQISDAGTYKCNASNIDKFRVSSGGTLTLSLDYGEANKIASPQFIAAPKSVVTSEGSNVTLDCAAIGNPRPQLTWLKDGVTIDLALLDSRFRTVGVGSLQIENIREEDTGTYMCRAENHADSEDASATVEVQVPPRFVKYPDNKYAYEKEDIEFECEIYGKPEPTVHWIKNGDAIIQSEYFQIVNGYNLRILGLVRSDMGLYQCIGTNPAGNVQASAQLIILNPESPRPTTHPSITVSHSNNKLGDLPKSKDVPSAPRQLSAVIVSTRFITLSWQEPVRTNGIIFAYSVYYREDSSTRERVLNTTRPRLEDVSVQGLRPSTRYIIRVVAYNQHGPGESSEEITVQTHPEVHVPSPARNLRAFPESPTSLFVQWDQPKKYNGPVQKYKLYYMKVGTSEEHEITTSETNYLLKSLEKFTEYSFWVVAFNQNGPGMSTEEVTARTYSDTPDDTPQNVTVEAASSTSIIVRWQPPPKESQNGIITGYKIRYKLKGSRRGDTVTTDGNRRLYALTSLERGAQYSIRIAALSINGSGPSTDWLSTETFENDLNELVVPDRPKSVRARPTANSIFVSWTPPRNQNIMIRGYTIGWGVGFPDVYTKVLDGKQRYYTIEDLQPSSEYVISLRAFNQVGDGRPIYETVRTSIESIPEPLTPMLPPVGLKAIVLSSSTVVLYWTDSTLPRNQLITDNRFYTVRYAPYVYSGNLRYRHYNSTDLNCMIDNLRPNTQYEFSVKVVLGRQESTWSMSVLNTTQEAAPASPPRDLTVVPLDSDSSVINLHWQPPKQPNGVITGYVIFYTTDNTQKDIDWVVEGVVGDKMTTTLKGLTADTTYYFKIQARNNKGYGPLSSEVVFMTGSSFTRAAGATFHDGSGLTNSMLYIIIACVSSITLLVIIVVSVFVCRRRQGYIGPGRNKSTKTAAKGLGANKDLKPPDLWIHHDQMELKSLDKGHSTETTMTVTPIPRNSQELSCEPIISTLERKKGPLYTDPSLEDDNKTNDKSSLPRRAVRAKPIMIPVDSQKPLPREPIATATSIPNGNINQHCDSGTSSLTRPVYPRTQYNIPRAHIVVDPVHSGSADMASPIAQQASVTYEQVPSSPPITMAVGTGQHSTYTSPHHPSTGGDGTLGKRPVGHPLKSFSVPAPPPQSAPTTPQPKHIAVRPQGVPSPHKKAIYSGNTPASNLIGSSSSHPSAVVTQPSTAIVTPNVPDLSSKCEKEDEVASSCSTEELNQEMANLEGLMKDLNAITASEFEC</sequence>
<evidence type="ECO:0000256" key="6">
    <source>
        <dbReference type="ARBA" id="ARBA00022737"/>
    </source>
</evidence>
<evidence type="ECO:0000256" key="7">
    <source>
        <dbReference type="ARBA" id="ARBA00022989"/>
    </source>
</evidence>
<dbReference type="InterPro" id="IPR013098">
    <property type="entry name" value="Ig_I-set"/>
</dbReference>
<feature type="domain" description="Ig-like" evidence="14">
    <location>
        <begin position="158"/>
        <end position="245"/>
    </location>
</feature>
<evidence type="ECO:0000256" key="13">
    <source>
        <dbReference type="SAM" id="Phobius"/>
    </source>
</evidence>
<dbReference type="SMART" id="SM00408">
    <property type="entry name" value="IGc2"/>
    <property type="match status" value="4"/>
</dbReference>
<feature type="region of interest" description="Disordered" evidence="12">
    <location>
        <begin position="1193"/>
        <end position="1214"/>
    </location>
</feature>
<dbReference type="SUPFAM" id="SSF49265">
    <property type="entry name" value="Fibronectin type III"/>
    <property type="match status" value="3"/>
</dbReference>
<feature type="domain" description="Fibronectin type-III" evidence="15">
    <location>
        <begin position="667"/>
        <end position="761"/>
    </location>
</feature>
<dbReference type="Pfam" id="PF13927">
    <property type="entry name" value="Ig_3"/>
    <property type="match status" value="1"/>
</dbReference>
<feature type="region of interest" description="Disordered" evidence="12">
    <location>
        <begin position="1242"/>
        <end position="1262"/>
    </location>
</feature>
<dbReference type="InterPro" id="IPR003599">
    <property type="entry name" value="Ig_sub"/>
</dbReference>
<dbReference type="Pfam" id="PF06583">
    <property type="entry name" value="Neogenin_C"/>
    <property type="match status" value="1"/>
</dbReference>
<dbReference type="Proteomes" id="UP000694941">
    <property type="component" value="Unplaced"/>
</dbReference>
<dbReference type="InterPro" id="IPR003529">
    <property type="entry name" value="Hematopoietin_rcpt_Gp130_CS"/>
</dbReference>
<feature type="transmembrane region" description="Helical" evidence="13">
    <location>
        <begin position="1089"/>
        <end position="1112"/>
    </location>
</feature>
<feature type="domain" description="Fibronectin type-III" evidence="15">
    <location>
        <begin position="473"/>
        <end position="566"/>
    </location>
</feature>
<feature type="compositionally biased region" description="Polar residues" evidence="12">
    <location>
        <begin position="1318"/>
        <end position="1328"/>
    </location>
</feature>
<dbReference type="PRINTS" id="PR00014">
    <property type="entry name" value="FNTYPEIII"/>
</dbReference>